<evidence type="ECO:0000313" key="2">
    <source>
        <dbReference type="Proteomes" id="UP000275401"/>
    </source>
</evidence>
<dbReference type="Proteomes" id="UP000275401">
    <property type="component" value="Unassembled WGS sequence"/>
</dbReference>
<proteinExistence type="predicted"/>
<name>A0A3M8T7F0_9ACTN</name>
<comment type="caution">
    <text evidence="1">The sequence shown here is derived from an EMBL/GenBank/DDBJ whole genome shotgun (WGS) entry which is preliminary data.</text>
</comment>
<reference evidence="1 2" key="1">
    <citation type="submission" date="2018-11" db="EMBL/GenBank/DDBJ databases">
        <title>The Potential of Streptomyces as Biocontrol Agents against the Tomato grey mould, Botrytis cinerea (Gray mold) Frontiers in Microbiology.</title>
        <authorList>
            <person name="Li D."/>
        </authorList>
    </citation>
    <scope>NUCLEOTIDE SEQUENCE [LARGE SCALE GENOMIC DNA]</scope>
    <source>
        <strain evidence="1 2">NEAU-LD23</strain>
    </source>
</reference>
<organism evidence="1 2">
    <name type="scientific">Streptomyces botrytidirepellens</name>
    <dbReference type="NCBI Taxonomy" id="2486417"/>
    <lineage>
        <taxon>Bacteria</taxon>
        <taxon>Bacillati</taxon>
        <taxon>Actinomycetota</taxon>
        <taxon>Actinomycetes</taxon>
        <taxon>Kitasatosporales</taxon>
        <taxon>Streptomycetaceae</taxon>
        <taxon>Streptomyces</taxon>
    </lineage>
</organism>
<accession>A0A3M8T7F0</accession>
<evidence type="ECO:0000313" key="1">
    <source>
        <dbReference type="EMBL" id="RNF87150.1"/>
    </source>
</evidence>
<keyword evidence="2" id="KW-1185">Reference proteome</keyword>
<protein>
    <submittedName>
        <fullName evidence="1">PucR family transcriptional regulator</fullName>
    </submittedName>
</protein>
<dbReference type="AlphaFoldDB" id="A0A3M8T7F0"/>
<sequence length="58" mass="5857">MDARTLGDLLAVLGEPTLRPLTAAPAGRTAPVTEVLLYDAHAPLPSRAPGGLLLAVGV</sequence>
<dbReference type="EMBL" id="RIBZ01000822">
    <property type="protein sequence ID" value="RNF87150.1"/>
    <property type="molecule type" value="Genomic_DNA"/>
</dbReference>
<gene>
    <name evidence="1" type="ORF">EEJ42_42365</name>
</gene>
<feature type="non-terminal residue" evidence="1">
    <location>
        <position position="58"/>
    </location>
</feature>